<evidence type="ECO:0000256" key="22">
    <source>
        <dbReference type="ARBA" id="ARBA00023242"/>
    </source>
</evidence>
<dbReference type="SMART" id="SM00213">
    <property type="entry name" value="UBQ"/>
    <property type="match status" value="1"/>
</dbReference>
<feature type="region of interest" description="Disordered" evidence="30">
    <location>
        <begin position="471"/>
        <end position="498"/>
    </location>
</feature>
<keyword evidence="23" id="KW-0966">Cell projection</keyword>
<dbReference type="Pfam" id="PF01753">
    <property type="entry name" value="zf-MYND"/>
    <property type="match status" value="1"/>
</dbReference>
<evidence type="ECO:0000256" key="6">
    <source>
        <dbReference type="ARBA" id="ARBA00022448"/>
    </source>
</evidence>
<evidence type="ECO:0000256" key="8">
    <source>
        <dbReference type="ARBA" id="ARBA00022525"/>
    </source>
</evidence>
<feature type="region of interest" description="Disordered" evidence="30">
    <location>
        <begin position="1703"/>
        <end position="1730"/>
    </location>
</feature>
<feature type="region of interest" description="Disordered" evidence="30">
    <location>
        <begin position="625"/>
        <end position="690"/>
    </location>
</feature>
<keyword evidence="19" id="KW-1015">Disulfide bond</keyword>
<feature type="compositionally biased region" description="Low complexity" evidence="30">
    <location>
        <begin position="520"/>
        <end position="537"/>
    </location>
</feature>
<organism evidence="34 35">
    <name type="scientific">Labeo rohita</name>
    <name type="common">Indian major carp</name>
    <name type="synonym">Cyprinus rohita</name>
    <dbReference type="NCBI Taxonomy" id="84645"/>
    <lineage>
        <taxon>Eukaryota</taxon>
        <taxon>Metazoa</taxon>
        <taxon>Chordata</taxon>
        <taxon>Craniata</taxon>
        <taxon>Vertebrata</taxon>
        <taxon>Euteleostomi</taxon>
        <taxon>Actinopterygii</taxon>
        <taxon>Neopterygii</taxon>
        <taxon>Teleostei</taxon>
        <taxon>Ostariophysi</taxon>
        <taxon>Cypriniformes</taxon>
        <taxon>Cyprinidae</taxon>
        <taxon>Labeoninae</taxon>
        <taxon>Labeonini</taxon>
        <taxon>Labeo</taxon>
    </lineage>
</organism>
<dbReference type="GO" id="GO:0005829">
    <property type="term" value="C:cytosol"/>
    <property type="evidence" value="ECO:0007669"/>
    <property type="project" value="UniProtKB-SubCell"/>
</dbReference>
<keyword evidence="9" id="KW-0879">Wnt signaling pathway</keyword>
<dbReference type="InterPro" id="IPR021925">
    <property type="entry name" value="BAG6"/>
</dbReference>
<feature type="region of interest" description="Disordered" evidence="30">
    <location>
        <begin position="1503"/>
        <end position="1529"/>
    </location>
</feature>
<gene>
    <name evidence="34" type="ORF">ROHU_036947</name>
</gene>
<evidence type="ECO:0000256" key="12">
    <source>
        <dbReference type="ARBA" id="ARBA00022729"/>
    </source>
</evidence>
<dbReference type="InterPro" id="IPR052452">
    <property type="entry name" value="Ankyrin-MYND_dom_contain_2"/>
</dbReference>
<dbReference type="GO" id="GO:0005634">
    <property type="term" value="C:nucleus"/>
    <property type="evidence" value="ECO:0007669"/>
    <property type="project" value="UniProtKB-SubCell"/>
</dbReference>
<dbReference type="InterPro" id="IPR029071">
    <property type="entry name" value="Ubiquitin-like_domsf"/>
</dbReference>
<feature type="domain" description="MYND-type" evidence="33">
    <location>
        <begin position="1455"/>
        <end position="1492"/>
    </location>
</feature>
<feature type="region of interest" description="Disordered" evidence="30">
    <location>
        <begin position="1001"/>
        <end position="1061"/>
    </location>
</feature>
<evidence type="ECO:0000259" key="31">
    <source>
        <dbReference type="PROSITE" id="PS01225"/>
    </source>
</evidence>
<dbReference type="GO" id="GO:0006325">
    <property type="term" value="P:chromatin organization"/>
    <property type="evidence" value="ECO:0007669"/>
    <property type="project" value="UniProtKB-KW"/>
</dbReference>
<evidence type="ECO:0000256" key="30">
    <source>
        <dbReference type="SAM" id="MobiDB-lite"/>
    </source>
</evidence>
<evidence type="ECO:0000256" key="14">
    <source>
        <dbReference type="ARBA" id="ARBA00022771"/>
    </source>
</evidence>
<dbReference type="InterPro" id="IPR029034">
    <property type="entry name" value="Cystine-knot_cytokine"/>
</dbReference>
<comment type="similarity">
    <text evidence="5">Belongs to the sclerostin family.</text>
</comment>
<evidence type="ECO:0000313" key="35">
    <source>
        <dbReference type="Proteomes" id="UP000290572"/>
    </source>
</evidence>
<feature type="domain" description="Ubiquitin-like" evidence="32">
    <location>
        <begin position="18"/>
        <end position="79"/>
    </location>
</feature>
<sequence>MPSRNTDSMEEQQQNNNIEVTVKTLDSQSRSYRVQAQMTVKDFKEHISPSVGIPVDKQRLIYQGRVLQDEKTLTEYNVDGKVIHLVERAPPQTTQQGSGSGGVPGASGVTQGGNQNPNSTSSSQGNPLGPTHDRNANSYVMLGTFNVPVNIMDPQQIQMSIQQMMSGLGDNARNPRVSTSTGTNGSVNVQIDLDQSLQSEPRLRLLLAENLLRDTNAVIQRLEGQPEDGSASQEDSAPPPTSSTSTPSPTVQPMDTSPPPSSTPPSSSSSTQTEGAPPPSAGLSHPSPAEMVEMLTELRRVEERLQPFIQRAHLILEAATTADYNNNTQERDEDQRILNLVGEALRLLGNALVALSDLRCNLLSNPPRHLHVIRPMSHYTSSVLTPAGVHHLPVQLNLGTAVAMSANGRPAADGQPQSTGQSDQQGQGPTSASQPGPANQQTGQPGPRVIRISHQTMEPVVMMQMNIDDSGNAAQANGQQNAAGTGQAGAPPTVQIPGLPPEFMQAIVHQVTQQAMAMANAASTGQQGQQTTPPAANVGSGSTPAPMPPYPPQARVVFTRPSFTHRMASPAFTTRGATINLRAAVPPMMGQQPGQAGHFPPTALNQMIGGLVGQLLTGAAGQMGTATQTSTSSSQTFTFSTSTSTSTPSTTTTTTSGSGSTQSNSTSTSTPQAGSAPPPPQENPLGGNLEQLLGSLLGGAVATGGQGPSITVTMPGVPTFIQGVTDFMQASQTLFSQPPAGQPPTSTPTAPSAPPTAATAPRAATGGEGLNPELFTGIVQGVLSTMMGSLGTPQNETESIAQFIQRLSQTSNIFTPGTGDAMGFFGDLLALVCQNFSMVDMVLLLHGQHQPLGRIQPQLAQFFIEHFLQGREPTEANITSTVAIRDGVDITQTNRAFLRQQLAGIATHILHCTDQTFGPRLLQLCNRALFECLALNLYCLNGEQSALTAVINHRIRTMSAEVNPSLVNWLTSMMTMRLQVILEHIPITEEQITHYVIHTQSEESVERPVQDPEPQNVEMGDSLSPTPATTAEEALASSQEAGAVGGPAREGEGAVGGEETGRDAEAWAAALPPEWVPIIRQDQISQRKMKAQPPLSDAYLLGMPAKRRKMVKSDGPKLTLPEAVSQAASVIETIIMSAPKKGDLTDTEKELLLVIAAGNVQEASRLLGSKDVRVNCLDEYGMTPLMHAAYKGKADMCKLLLQHGADVNCNEHEHGYTALMFAGLSGKTDITWMMLDAGAETDAVNSVGRTAAQMAAFVGQHDCVTVINNFFSRARLDYYTKPQGLEKEPKLPPKLAGPLHKIIMSTNLNPVKIVMVVKENPLLMDVEALDKCRKVLELICEKCIKQQDMNEVLAMKMHYLSCMLQKCGSFLKERQDKLDGLIKSLLKGRDSDGFPVFQEKFIRECIRKFPYCDATLLQQLVRSIAPVEIGSDPTALSVLTQAITGQVGFMDADFCTTCGEKGAEKRCSICKMVIYCDQACQKLHWFSHKKICKMLQEQREKHEAESASRLQKQAKAESDQALEETTSTMEELSVSQTTIIIIVFEDPSKTKESRSGLTLKNDATEIFYAHVVTPVQDAQSNASLNRARSGGRGFTAHERERIPVGCRELRSTKYISDGQCTSINPVKELVCTGQCLPAQMLPNWIGGYGRKFWNRRNSQDWRCVNDKTRTQRIQLQCQDGSTRTYKITVVTSCKCKRYSRQHNESGVKAEGYAHTQTKKQKNKGGTGTES</sequence>
<evidence type="ECO:0000256" key="10">
    <source>
        <dbReference type="ARBA" id="ARBA00022703"/>
    </source>
</evidence>
<evidence type="ECO:0000256" key="19">
    <source>
        <dbReference type="ARBA" id="ARBA00023157"/>
    </source>
</evidence>
<feature type="region of interest" description="Disordered" evidence="30">
    <location>
        <begin position="91"/>
        <end position="135"/>
    </location>
</feature>
<keyword evidence="17 27" id="KW-0040">ANK repeat</keyword>
<dbReference type="FunFam" id="1.25.40.20:FF:000182">
    <property type="entry name" value="Ankyrin repeat and MYND domain containing 2a"/>
    <property type="match status" value="1"/>
</dbReference>
<evidence type="ECO:0000256" key="26">
    <source>
        <dbReference type="ARBA" id="ARBA00074097"/>
    </source>
</evidence>
<evidence type="ECO:0000256" key="2">
    <source>
        <dbReference type="ARBA" id="ARBA00004138"/>
    </source>
</evidence>
<evidence type="ECO:0000259" key="33">
    <source>
        <dbReference type="PROSITE" id="PS50865"/>
    </source>
</evidence>
<evidence type="ECO:0000256" key="24">
    <source>
        <dbReference type="ARBA" id="ARBA00030033"/>
    </source>
</evidence>
<comment type="caution">
    <text evidence="28">Lacks conserved residue(s) required for the propagation of feature annotation.</text>
</comment>
<dbReference type="InterPro" id="IPR006207">
    <property type="entry name" value="Cys_knot_C"/>
</dbReference>
<dbReference type="Pfam" id="PF12057">
    <property type="entry name" value="BAG6"/>
    <property type="match status" value="1"/>
</dbReference>
<feature type="compositionally biased region" description="Pro residues" evidence="30">
    <location>
        <begin position="740"/>
        <end position="754"/>
    </location>
</feature>
<keyword evidence="20" id="KW-0325">Glycoprotein</keyword>
<dbReference type="PANTHER" id="PTHR24150:SF8">
    <property type="entry name" value="ANKYRIN REPEAT AND MYND DOMAIN-CONTAINING PROTEIN 2"/>
    <property type="match status" value="1"/>
</dbReference>
<dbReference type="GO" id="GO:0006915">
    <property type="term" value="P:apoptotic process"/>
    <property type="evidence" value="ECO:0007669"/>
    <property type="project" value="UniProtKB-KW"/>
</dbReference>
<evidence type="ECO:0000259" key="32">
    <source>
        <dbReference type="PROSITE" id="PS50053"/>
    </source>
</evidence>
<accession>A0A498MCG5</accession>
<keyword evidence="12" id="KW-0732">Signal</keyword>
<feature type="region of interest" description="Disordered" evidence="30">
    <location>
        <begin position="224"/>
        <end position="287"/>
    </location>
</feature>
<feature type="compositionally biased region" description="Low complexity" evidence="30">
    <location>
        <begin position="1023"/>
        <end position="1042"/>
    </location>
</feature>
<dbReference type="EMBL" id="QBIY01012702">
    <property type="protein sequence ID" value="RXN18799.1"/>
    <property type="molecule type" value="Genomic_DNA"/>
</dbReference>
<dbReference type="SMART" id="SM00248">
    <property type="entry name" value="ANK"/>
    <property type="match status" value="3"/>
</dbReference>
<dbReference type="PROSITE" id="PS50088">
    <property type="entry name" value="ANK_REPEAT"/>
    <property type="match status" value="2"/>
</dbReference>
<keyword evidence="15" id="KW-0862">Zinc</keyword>
<reference evidence="34 35" key="1">
    <citation type="submission" date="2018-03" db="EMBL/GenBank/DDBJ databases">
        <title>Draft genome sequence of Rohu Carp (Labeo rohita).</title>
        <authorList>
            <person name="Das P."/>
            <person name="Kushwaha B."/>
            <person name="Joshi C.G."/>
            <person name="Kumar D."/>
            <person name="Nagpure N.S."/>
            <person name="Sahoo L."/>
            <person name="Das S.P."/>
            <person name="Bit A."/>
            <person name="Patnaik S."/>
            <person name="Meher P.K."/>
            <person name="Jayasankar P."/>
            <person name="Koringa P.G."/>
            <person name="Patel N.V."/>
            <person name="Hinsu A.T."/>
            <person name="Kumar R."/>
            <person name="Pandey M."/>
            <person name="Agarwal S."/>
            <person name="Srivastava S."/>
            <person name="Singh M."/>
            <person name="Iquebal M.A."/>
            <person name="Jaiswal S."/>
            <person name="Angadi U.B."/>
            <person name="Kumar N."/>
            <person name="Raza M."/>
            <person name="Shah T.M."/>
            <person name="Rai A."/>
            <person name="Jena J.K."/>
        </authorList>
    </citation>
    <scope>NUCLEOTIDE SEQUENCE [LARGE SCALE GENOMIC DNA]</scope>
    <source>
        <strain evidence="34">DASCIFA01</strain>
        <tissue evidence="34">Testis</tissue>
    </source>
</reference>
<evidence type="ECO:0000256" key="21">
    <source>
        <dbReference type="ARBA" id="ARBA00023186"/>
    </source>
</evidence>
<feature type="region of interest" description="Disordered" evidence="30">
    <location>
        <begin position="406"/>
        <end position="447"/>
    </location>
</feature>
<feature type="compositionally biased region" description="Polar residues" evidence="30">
    <location>
        <begin position="431"/>
        <end position="444"/>
    </location>
</feature>
<keyword evidence="8" id="KW-0964">Secreted</keyword>
<evidence type="ECO:0000256" key="7">
    <source>
        <dbReference type="ARBA" id="ARBA00022490"/>
    </source>
</evidence>
<keyword evidence="7" id="KW-0963">Cytoplasm</keyword>
<dbReference type="FunFam" id="3.10.20.90:FF:000041">
    <property type="entry name" value="large proline-rich protein BAG6 isoform X1"/>
    <property type="match status" value="1"/>
</dbReference>
<keyword evidence="18" id="KW-0969">Cilium</keyword>
<evidence type="ECO:0000256" key="23">
    <source>
        <dbReference type="ARBA" id="ARBA00023273"/>
    </source>
</evidence>
<evidence type="ECO:0000256" key="4">
    <source>
        <dbReference type="ARBA" id="ARBA00004550"/>
    </source>
</evidence>
<dbReference type="Pfam" id="PF05463">
    <property type="entry name" value="Sclerostin"/>
    <property type="match status" value="1"/>
</dbReference>
<evidence type="ECO:0000256" key="15">
    <source>
        <dbReference type="ARBA" id="ARBA00022833"/>
    </source>
</evidence>
<evidence type="ECO:0000256" key="27">
    <source>
        <dbReference type="PROSITE-ProRule" id="PRU00023"/>
    </source>
</evidence>
<dbReference type="InterPro" id="IPR002110">
    <property type="entry name" value="Ankyrin_rpt"/>
</dbReference>
<dbReference type="InterPro" id="IPR000626">
    <property type="entry name" value="Ubiquitin-like_dom"/>
</dbReference>
<evidence type="ECO:0000256" key="18">
    <source>
        <dbReference type="ARBA" id="ARBA00023069"/>
    </source>
</evidence>
<feature type="compositionally biased region" description="Low complexity" evidence="30">
    <location>
        <begin position="413"/>
        <end position="430"/>
    </location>
</feature>
<feature type="region of interest" description="Disordered" evidence="30">
    <location>
        <begin position="734"/>
        <end position="769"/>
    </location>
</feature>
<dbReference type="InterPro" id="IPR036770">
    <property type="entry name" value="Ankyrin_rpt-contain_sf"/>
</dbReference>
<keyword evidence="13" id="KW-0677">Repeat</keyword>
<feature type="compositionally biased region" description="Basic and acidic residues" evidence="30">
    <location>
        <begin position="1001"/>
        <end position="1010"/>
    </location>
</feature>
<feature type="repeat" description="ANK" evidence="27">
    <location>
        <begin position="1214"/>
        <end position="1246"/>
    </location>
</feature>
<evidence type="ECO:0000256" key="1">
    <source>
        <dbReference type="ARBA" id="ARBA00004123"/>
    </source>
</evidence>
<protein>
    <recommendedName>
        <fullName evidence="26">Ankyrin repeat and MYND domain-containing protein 2</fullName>
    </recommendedName>
    <alternativeName>
        <fullName evidence="24">BCL2-associated athanogene 6</fullName>
    </alternativeName>
</protein>
<evidence type="ECO:0007829" key="36">
    <source>
        <dbReference type="PeptideAtlas" id="A0A498MCG5"/>
    </source>
</evidence>
<dbReference type="Proteomes" id="UP000290572">
    <property type="component" value="Unassembled WGS sequence"/>
</dbReference>
<comment type="subcellular location">
    <subcellularLocation>
        <location evidence="2">Cell projection</location>
        <location evidence="2">Cilium</location>
    </subcellularLocation>
    <subcellularLocation>
        <location evidence="3">Cytoplasm</location>
        <location evidence="3">Cytosol</location>
    </subcellularLocation>
    <subcellularLocation>
        <location evidence="1">Nucleus</location>
    </subcellularLocation>
    <subcellularLocation>
        <location evidence="4">Secreted</location>
        <location evidence="4">Extracellular exosome</location>
    </subcellularLocation>
</comment>
<dbReference type="Gene3D" id="2.10.90.10">
    <property type="entry name" value="Cystine-knot cytokines"/>
    <property type="match status" value="1"/>
</dbReference>
<dbReference type="Pfam" id="PF12796">
    <property type="entry name" value="Ank_2"/>
    <property type="match status" value="1"/>
</dbReference>
<dbReference type="GO" id="GO:0005929">
    <property type="term" value="C:cilium"/>
    <property type="evidence" value="ECO:0007669"/>
    <property type="project" value="UniProtKB-SubCell"/>
</dbReference>
<evidence type="ECO:0000256" key="20">
    <source>
        <dbReference type="ARBA" id="ARBA00023180"/>
    </source>
</evidence>
<dbReference type="Pfam" id="PF00240">
    <property type="entry name" value="ubiquitin"/>
    <property type="match status" value="1"/>
</dbReference>
<dbReference type="PROSITE" id="PS01225">
    <property type="entry name" value="CTCK_2"/>
    <property type="match status" value="1"/>
</dbReference>
<dbReference type="FunFam" id="6.10.140.2220:FF:000010">
    <property type="entry name" value="Ankyrin repeat and MYND domain-containing protein 2"/>
    <property type="match status" value="1"/>
</dbReference>
<dbReference type="STRING" id="84645.A0A498MCG5"/>
<feature type="compositionally biased region" description="Polar residues" evidence="30">
    <location>
        <begin position="112"/>
        <end position="126"/>
    </location>
</feature>
<dbReference type="Gene3D" id="1.25.40.20">
    <property type="entry name" value="Ankyrin repeat-containing domain"/>
    <property type="match status" value="1"/>
</dbReference>
<keyword evidence="10" id="KW-0053">Apoptosis</keyword>
<evidence type="ECO:0000313" key="34">
    <source>
        <dbReference type="EMBL" id="RXN18799.1"/>
    </source>
</evidence>
<dbReference type="SMART" id="SM00041">
    <property type="entry name" value="CT"/>
    <property type="match status" value="1"/>
</dbReference>
<keyword evidence="14 29" id="KW-0863">Zinc-finger</keyword>
<dbReference type="InterPro" id="IPR002893">
    <property type="entry name" value="Znf_MYND"/>
</dbReference>
<comment type="caution">
    <text evidence="34">The sequence shown here is derived from an EMBL/GenBank/DDBJ whole genome shotgun (WGS) entry which is preliminary data.</text>
</comment>
<comment type="function">
    <text evidence="25">May be involved in the trafficking of signaling proteins to the cilia.</text>
</comment>
<keyword evidence="22" id="KW-0539">Nucleus</keyword>
<feature type="compositionally biased region" description="Low complexity" evidence="30">
    <location>
        <begin position="471"/>
        <end position="490"/>
    </location>
</feature>
<evidence type="ECO:0000256" key="13">
    <source>
        <dbReference type="ARBA" id="ARBA00022737"/>
    </source>
</evidence>
<evidence type="ECO:0000256" key="9">
    <source>
        <dbReference type="ARBA" id="ARBA00022687"/>
    </source>
</evidence>
<dbReference type="PANTHER" id="PTHR24150">
    <property type="entry name" value="ANKYRIN REPEAT AND MYND DOMAIN-CONTAINING PROTEIN 2"/>
    <property type="match status" value="1"/>
</dbReference>
<evidence type="ECO:0000256" key="11">
    <source>
        <dbReference type="ARBA" id="ARBA00022723"/>
    </source>
</evidence>
<evidence type="ECO:0000256" key="16">
    <source>
        <dbReference type="ARBA" id="ARBA00022853"/>
    </source>
</evidence>
<evidence type="ECO:0000256" key="5">
    <source>
        <dbReference type="ARBA" id="ARBA00007850"/>
    </source>
</evidence>
<dbReference type="PROSITE" id="PS01360">
    <property type="entry name" value="ZF_MYND_1"/>
    <property type="match status" value="1"/>
</dbReference>
<evidence type="ECO:0000256" key="17">
    <source>
        <dbReference type="ARBA" id="ARBA00023043"/>
    </source>
</evidence>
<proteinExistence type="evidence at protein level"/>
<dbReference type="PROSITE" id="PS50053">
    <property type="entry name" value="UBIQUITIN_2"/>
    <property type="match status" value="1"/>
</dbReference>
<evidence type="ECO:0000256" key="29">
    <source>
        <dbReference type="PROSITE-ProRule" id="PRU00134"/>
    </source>
</evidence>
<dbReference type="Gene3D" id="3.10.20.90">
    <property type="entry name" value="Phosphatidylinositol 3-kinase Catalytic Subunit, Chain A, domain 1"/>
    <property type="match status" value="1"/>
</dbReference>
<feature type="compositionally biased region" description="Low complexity" evidence="30">
    <location>
        <begin position="755"/>
        <end position="765"/>
    </location>
</feature>
<dbReference type="Gene3D" id="6.10.140.2220">
    <property type="match status" value="1"/>
</dbReference>
<evidence type="ECO:0000256" key="3">
    <source>
        <dbReference type="ARBA" id="ARBA00004514"/>
    </source>
</evidence>
<feature type="region of interest" description="Disordered" evidence="30">
    <location>
        <begin position="520"/>
        <end position="547"/>
    </location>
</feature>
<keyword evidence="35" id="KW-1185">Reference proteome</keyword>
<dbReference type="CDD" id="cd19757">
    <property type="entry name" value="Bbox1"/>
    <property type="match status" value="1"/>
</dbReference>
<dbReference type="CDD" id="cd01809">
    <property type="entry name" value="Ubl_BAG6"/>
    <property type="match status" value="1"/>
</dbReference>
<dbReference type="PROSITE" id="PS50297">
    <property type="entry name" value="ANK_REP_REGION"/>
    <property type="match status" value="2"/>
</dbReference>
<feature type="compositionally biased region" description="Low complexity" evidence="30">
    <location>
        <begin position="627"/>
        <end position="672"/>
    </location>
</feature>
<keyword evidence="21" id="KW-0143">Chaperone</keyword>
<dbReference type="GO" id="GO:0005615">
    <property type="term" value="C:extracellular space"/>
    <property type="evidence" value="ECO:0007669"/>
    <property type="project" value="InterPro"/>
</dbReference>
<feature type="domain" description="CTCK" evidence="31">
    <location>
        <begin position="1606"/>
        <end position="1700"/>
    </location>
</feature>
<keyword evidence="16" id="KW-0156">Chromatin regulator</keyword>
<name>A0A498MCG5_LABRO</name>
<dbReference type="InterPro" id="IPR008835">
    <property type="entry name" value="Sclerostin/SOSTDC1"/>
</dbReference>
<dbReference type="GO" id="GO:0016055">
    <property type="term" value="P:Wnt signaling pathway"/>
    <property type="evidence" value="ECO:0007669"/>
    <property type="project" value="UniProtKB-KW"/>
</dbReference>
<keyword evidence="6" id="KW-0813">Transport</keyword>
<dbReference type="SUPFAM" id="SSF48403">
    <property type="entry name" value="Ankyrin repeat"/>
    <property type="match status" value="1"/>
</dbReference>
<dbReference type="SUPFAM" id="SSF144232">
    <property type="entry name" value="HIT/MYND zinc finger-like"/>
    <property type="match status" value="1"/>
</dbReference>
<dbReference type="SUPFAM" id="SSF54236">
    <property type="entry name" value="Ubiquitin-like"/>
    <property type="match status" value="1"/>
</dbReference>
<dbReference type="GO" id="GO:0008270">
    <property type="term" value="F:zinc ion binding"/>
    <property type="evidence" value="ECO:0007669"/>
    <property type="project" value="UniProtKB-KW"/>
</dbReference>
<keyword evidence="36" id="KW-1267">Proteomics identification</keyword>
<dbReference type="PROSITE" id="PS50865">
    <property type="entry name" value="ZF_MYND_2"/>
    <property type="match status" value="1"/>
</dbReference>
<evidence type="ECO:0000256" key="28">
    <source>
        <dbReference type="PROSITE-ProRule" id="PRU00039"/>
    </source>
</evidence>
<keyword evidence="11" id="KW-0479">Metal-binding</keyword>
<evidence type="ECO:0000256" key="25">
    <source>
        <dbReference type="ARBA" id="ARBA00057691"/>
    </source>
</evidence>
<feature type="repeat" description="ANK" evidence="27">
    <location>
        <begin position="1180"/>
        <end position="1212"/>
    </location>
</feature>